<gene>
    <name evidence="2" type="ORF">ENW66_09265</name>
</gene>
<protein>
    <recommendedName>
        <fullName evidence="1">DUF8180 domain-containing protein</fullName>
    </recommendedName>
</protein>
<name>A0A7C3MGK2_ARCFL</name>
<evidence type="ECO:0000259" key="1">
    <source>
        <dbReference type="Pfam" id="PF26551"/>
    </source>
</evidence>
<organism evidence="2">
    <name type="scientific">Archaeoglobus fulgidus</name>
    <dbReference type="NCBI Taxonomy" id="2234"/>
    <lineage>
        <taxon>Archaea</taxon>
        <taxon>Methanobacteriati</taxon>
        <taxon>Methanobacteriota</taxon>
        <taxon>Archaeoglobi</taxon>
        <taxon>Archaeoglobales</taxon>
        <taxon>Archaeoglobaceae</taxon>
        <taxon>Archaeoglobus</taxon>
    </lineage>
</organism>
<dbReference type="EMBL" id="DTLB01000052">
    <property type="protein sequence ID" value="HFW33116.1"/>
    <property type="molecule type" value="Genomic_DNA"/>
</dbReference>
<reference evidence="2" key="1">
    <citation type="journal article" date="2020" name="mSystems">
        <title>Genome- and Community-Level Interaction Insights into Carbon Utilization and Element Cycling Functions of Hydrothermarchaeota in Hydrothermal Sediment.</title>
        <authorList>
            <person name="Zhou Z."/>
            <person name="Liu Y."/>
            <person name="Xu W."/>
            <person name="Pan J."/>
            <person name="Luo Z.H."/>
            <person name="Li M."/>
        </authorList>
    </citation>
    <scope>NUCLEOTIDE SEQUENCE [LARGE SCALE GENOMIC DNA]</scope>
    <source>
        <strain evidence="2">SpSt-87</strain>
    </source>
</reference>
<proteinExistence type="predicted"/>
<sequence>MEKLSHLLKHWIEHTKEHRERFEEFASKIEGTNPEVARKLREAAEKYREVEEILKGVVEG</sequence>
<comment type="caution">
    <text evidence="2">The sequence shown here is derived from an EMBL/GenBank/DDBJ whole genome shotgun (WGS) entry which is preliminary data.</text>
</comment>
<accession>A0A7C3MGK2</accession>
<dbReference type="InterPro" id="IPR058493">
    <property type="entry name" value="DUF8180"/>
</dbReference>
<dbReference type="Pfam" id="PF26551">
    <property type="entry name" value="DUF8180"/>
    <property type="match status" value="1"/>
</dbReference>
<dbReference type="AlphaFoldDB" id="A0A7C3MGK2"/>
<feature type="domain" description="DUF8180" evidence="1">
    <location>
        <begin position="4"/>
        <end position="56"/>
    </location>
</feature>
<evidence type="ECO:0000313" key="2">
    <source>
        <dbReference type="EMBL" id="HFW33116.1"/>
    </source>
</evidence>